<sequence length="429" mass="48611">MRCCCFLALLALFSAKAQESDVKDTIKVADRIVIPLDSIKTLDADLTKELQNKKVFREQIKKAEAFDRKTTKRGIQLFEAQKARDLEQVLEIQQVRPVQAEIQLQQEEVLILSQESLSLGKGEDNNGKNVDDEGNDTPDSENSKQSRVGLKSISNSSKERNTQRIQGPSQYDSRIEVRKLNPNIYWQFFIQNRTRSVGMVIEKNQLKKITDSIYQFKITRKLGDYLNLCQSEPFQEQPAIGVGTAFVIDDRTMLTARHVFTKTLDKYAIVFGFEVANEQTGVVETVVHARDLHFPVNIKKTSKAYDTSLVELDRPIKEVPLAWESSSNLKNGAEIYMIGHPLGLPKKIALNADIIDNSHPQYFYTSLDSFQGNSGSPVFHFNTHKVIGILVSGQLDFKYNGNCYKSNICDPKNCEGEKVIRIENILKSK</sequence>
<dbReference type="Gene3D" id="2.40.10.10">
    <property type="entry name" value="Trypsin-like serine proteases"/>
    <property type="match status" value="2"/>
</dbReference>
<keyword evidence="5 6" id="KW-0720">Serine protease</keyword>
<evidence type="ECO:0000256" key="2">
    <source>
        <dbReference type="ARBA" id="ARBA00022670"/>
    </source>
</evidence>
<evidence type="ECO:0000256" key="7">
    <source>
        <dbReference type="SAM" id="MobiDB-lite"/>
    </source>
</evidence>
<organism evidence="8 9">
    <name type="scientific">Croceitalea rosinachiae</name>
    <dbReference type="NCBI Taxonomy" id="3075596"/>
    <lineage>
        <taxon>Bacteria</taxon>
        <taxon>Pseudomonadati</taxon>
        <taxon>Bacteroidota</taxon>
        <taxon>Flavobacteriia</taxon>
        <taxon>Flavobacteriales</taxon>
        <taxon>Flavobacteriaceae</taxon>
        <taxon>Croceitalea</taxon>
    </lineage>
</organism>
<evidence type="ECO:0000256" key="1">
    <source>
        <dbReference type="ARBA" id="ARBA00008764"/>
    </source>
</evidence>
<dbReference type="EC" id="3.4.21.-" evidence="6"/>
<feature type="signal peptide" evidence="6">
    <location>
        <begin position="1"/>
        <end position="17"/>
    </location>
</feature>
<dbReference type="InterPro" id="IPR043504">
    <property type="entry name" value="Peptidase_S1_PA_chymotrypsin"/>
</dbReference>
<keyword evidence="3 6" id="KW-0732">Signal</keyword>
<evidence type="ECO:0000256" key="4">
    <source>
        <dbReference type="ARBA" id="ARBA00022801"/>
    </source>
</evidence>
<proteinExistence type="inferred from homology"/>
<dbReference type="EMBL" id="JAVRHR010000003">
    <property type="protein sequence ID" value="MDT0608035.1"/>
    <property type="molecule type" value="Genomic_DNA"/>
</dbReference>
<feature type="chain" id="PRO_5044952575" description="Serine protease" evidence="6">
    <location>
        <begin position="18"/>
        <end position="429"/>
    </location>
</feature>
<evidence type="ECO:0000313" key="9">
    <source>
        <dbReference type="Proteomes" id="UP001255246"/>
    </source>
</evidence>
<accession>A0ABU3ACX3</accession>
<dbReference type="GO" id="GO:0006508">
    <property type="term" value="P:proteolysis"/>
    <property type="evidence" value="ECO:0007669"/>
    <property type="project" value="UniProtKB-KW"/>
</dbReference>
<name>A0ABU3ACX3_9FLAO</name>
<dbReference type="InterPro" id="IPR009003">
    <property type="entry name" value="Peptidase_S1_PA"/>
</dbReference>
<keyword evidence="9" id="KW-1185">Reference proteome</keyword>
<dbReference type="RefSeq" id="WP_311352386.1">
    <property type="nucleotide sequence ID" value="NZ_JAVRHR010000003.1"/>
</dbReference>
<dbReference type="GO" id="GO:0008233">
    <property type="term" value="F:peptidase activity"/>
    <property type="evidence" value="ECO:0007669"/>
    <property type="project" value="UniProtKB-KW"/>
</dbReference>
<dbReference type="SUPFAM" id="SSF50494">
    <property type="entry name" value="Trypsin-like serine proteases"/>
    <property type="match status" value="1"/>
</dbReference>
<evidence type="ECO:0000256" key="6">
    <source>
        <dbReference type="RuleBase" id="RU004296"/>
    </source>
</evidence>
<evidence type="ECO:0000256" key="5">
    <source>
        <dbReference type="ARBA" id="ARBA00022825"/>
    </source>
</evidence>
<dbReference type="InterPro" id="IPR008256">
    <property type="entry name" value="Peptidase_S1B"/>
</dbReference>
<dbReference type="PRINTS" id="PR00839">
    <property type="entry name" value="V8PROTEASE"/>
</dbReference>
<protein>
    <recommendedName>
        <fullName evidence="6">Serine protease</fullName>
        <ecNumber evidence="6">3.4.21.-</ecNumber>
    </recommendedName>
</protein>
<feature type="compositionally biased region" description="Basic and acidic residues" evidence="7">
    <location>
        <begin position="121"/>
        <end position="131"/>
    </location>
</feature>
<feature type="region of interest" description="Disordered" evidence="7">
    <location>
        <begin position="120"/>
        <end position="170"/>
    </location>
</feature>
<keyword evidence="2 6" id="KW-0645">Protease</keyword>
<reference evidence="8 9" key="1">
    <citation type="submission" date="2023-09" db="EMBL/GenBank/DDBJ databases">
        <authorList>
            <person name="Rey-Velasco X."/>
        </authorList>
    </citation>
    <scope>NUCLEOTIDE SEQUENCE [LARGE SCALE GENOMIC DNA]</scope>
    <source>
        <strain evidence="8 9">F388</strain>
    </source>
</reference>
<evidence type="ECO:0000256" key="3">
    <source>
        <dbReference type="ARBA" id="ARBA00022729"/>
    </source>
</evidence>
<dbReference type="Proteomes" id="UP001255246">
    <property type="component" value="Unassembled WGS sequence"/>
</dbReference>
<gene>
    <name evidence="8" type="ORF">RM706_13385</name>
</gene>
<comment type="similarity">
    <text evidence="1 6">Belongs to the peptidase S1B family.</text>
</comment>
<comment type="caution">
    <text evidence="8">The sequence shown here is derived from an EMBL/GenBank/DDBJ whole genome shotgun (WGS) entry which is preliminary data.</text>
</comment>
<dbReference type="Pfam" id="PF13365">
    <property type="entry name" value="Trypsin_2"/>
    <property type="match status" value="1"/>
</dbReference>
<keyword evidence="4 6" id="KW-0378">Hydrolase</keyword>
<evidence type="ECO:0000313" key="8">
    <source>
        <dbReference type="EMBL" id="MDT0608035.1"/>
    </source>
</evidence>